<dbReference type="InterPro" id="IPR051923">
    <property type="entry name" value="Glycosyl_Hydrolase_39"/>
</dbReference>
<reference evidence="6 7" key="2">
    <citation type="journal article" date="2010" name="Stand. Genomic Sci.">
        <title>Complete genome sequence of Xylanimonas cellulosilytica type strain (XIL07).</title>
        <authorList>
            <person name="Foster B."/>
            <person name="Pukall R."/>
            <person name="Abt B."/>
            <person name="Nolan M."/>
            <person name="Glavina Del Rio T."/>
            <person name="Chen F."/>
            <person name="Lucas S."/>
            <person name="Tice H."/>
            <person name="Pitluck S."/>
            <person name="Cheng J.-F."/>
            <person name="Chertkov O."/>
            <person name="Brettin T."/>
            <person name="Han C."/>
            <person name="Detter J.C."/>
            <person name="Bruce D."/>
            <person name="Goodwin L."/>
            <person name="Ivanova N."/>
            <person name="Mavromatis K."/>
            <person name="Pati A."/>
            <person name="Mikhailova N."/>
            <person name="Chen A."/>
            <person name="Palaniappan K."/>
            <person name="Land M."/>
            <person name="Hauser L."/>
            <person name="Chang Y.-J."/>
            <person name="Jeffries C.D."/>
            <person name="Chain P."/>
            <person name="Rohde M."/>
            <person name="Goeker M."/>
            <person name="Bristow J."/>
            <person name="Eisen J.A."/>
            <person name="Markowitz V."/>
            <person name="Hugenholtz P."/>
            <person name="Kyrpides N.C."/>
            <person name="Klenk H.-P."/>
            <person name="Lapidus A."/>
        </authorList>
    </citation>
    <scope>NUCLEOTIDE SEQUENCE [LARGE SCALE GENOMIC DNA]</scope>
    <source>
        <strain evidence="7">DSM 15894 / CECT 5975 / LMG 20990 / XIL07</strain>
    </source>
</reference>
<dbReference type="PANTHER" id="PTHR12631:SF10">
    <property type="entry name" value="BETA-XYLOSIDASE-LIKE PROTEIN-RELATED"/>
    <property type="match status" value="1"/>
</dbReference>
<dbReference type="PRINTS" id="PR00745">
    <property type="entry name" value="GLHYDRLASE39"/>
</dbReference>
<evidence type="ECO:0000313" key="7">
    <source>
        <dbReference type="Proteomes" id="UP000002255"/>
    </source>
</evidence>
<dbReference type="InterPro" id="IPR017853">
    <property type="entry name" value="GH"/>
</dbReference>
<keyword evidence="7" id="KW-1185">Reference proteome</keyword>
<keyword evidence="3 6" id="KW-0326">Glycosidase</keyword>
<keyword evidence="2 6" id="KW-0378">Hydrolase</keyword>
<dbReference type="InterPro" id="IPR000514">
    <property type="entry name" value="Glyco_hydro_39"/>
</dbReference>
<dbReference type="AlphaFoldDB" id="D1BVD8"/>
<proteinExistence type="inferred from homology"/>
<dbReference type="GO" id="GO:0005975">
    <property type="term" value="P:carbohydrate metabolic process"/>
    <property type="evidence" value="ECO:0007669"/>
    <property type="project" value="InterPro"/>
</dbReference>
<evidence type="ECO:0000256" key="4">
    <source>
        <dbReference type="PIRSR" id="PIRSR600514-1"/>
    </source>
</evidence>
<protein>
    <submittedName>
        <fullName evidence="6">Xylan 1,4-beta-xylosidase</fullName>
        <ecNumber evidence="6">3.2.1.37</ecNumber>
    </submittedName>
</protein>
<dbReference type="SUPFAM" id="SSF51445">
    <property type="entry name" value="(Trans)glycosidases"/>
    <property type="match status" value="1"/>
</dbReference>
<dbReference type="KEGG" id="xce:Xcel_0370"/>
<accession>D1BVD8</accession>
<sequence length="509" mass="56968">MSTVVVPQTPIATQSDAWRKVVGTCHMVMGLRKDYLDSLRVVQAEIGFEHIRGHGIFHDWMGVLRRYDVAGHAGTRYVWTYLDQIVDAYLEVGIKPFLELGFMPEALASGPETVFWWKGNITPPADYREWNALVAATLRHLIARYGRDEVLSWPVEVWNEPSLPEFWKDASKAEYFRLYEETAKTVKDVDAGFQVGGPATSPQADDWYVPFAEHTDATDTPVDFFSFHAYATGPAQHVPFGVYQTMHGAGSLLEQFARPRTILGGHRLASVPHHVTEFNTSYRPDNPVHDTAYNAAYLAPTLVGGGDLVDSFSYWTFSDMFEEQGVPAAIFHGGFGLLTHRQIKKPTYHLYAFMARLGTQVLARGDDHLVTRHDDGRITVLAWQPVGGTDDPTEPDTHTLRLSIPLARPDGTTPATAYVHRRRVNNHDGNAFTAWQQLGRPASPTTRQLDRLYEAAEPTVTHHATDVAPGIGRIDLPLTLAHHEITLIEIDPVTDETPTWTDDTRILGR</sequence>
<reference evidence="7" key="1">
    <citation type="submission" date="2009-11" db="EMBL/GenBank/DDBJ databases">
        <title>The complete chromosome of Xylanimonas cellulosilytica DSM 15894.</title>
        <authorList>
            <consortium name="US DOE Joint Genome Institute (JGI-PGF)"/>
            <person name="Lucas S."/>
            <person name="Copeland A."/>
            <person name="Lapidus A."/>
            <person name="Glavina del Rio T."/>
            <person name="Dalin E."/>
            <person name="Tice H."/>
            <person name="Bruce D."/>
            <person name="Goodwin L."/>
            <person name="Pitluck S."/>
            <person name="Kyrpides N."/>
            <person name="Mavromatis K."/>
            <person name="Ivanova N."/>
            <person name="Mikhailova N."/>
            <person name="Foster B."/>
            <person name="Clum A."/>
            <person name="Brettin T."/>
            <person name="Detter J.C."/>
            <person name="Han C."/>
            <person name="Larimer F."/>
            <person name="Land M."/>
            <person name="Hauser L."/>
            <person name="Markowitz V."/>
            <person name="Cheng J.F."/>
            <person name="Hugenholtz P."/>
            <person name="Woyke T."/>
            <person name="Wu D."/>
            <person name="Gehrich-Schroeter G."/>
            <person name="Schneider S."/>
            <person name="Pukall S.R."/>
            <person name="Klenk H.P."/>
            <person name="Eisen J.A."/>
        </authorList>
    </citation>
    <scope>NUCLEOTIDE SEQUENCE [LARGE SCALE GENOMIC DNA]</scope>
    <source>
        <strain evidence="7">DSM 15894 / CECT 5975 / LMG 20990 / XIL07</strain>
    </source>
</reference>
<feature type="domain" description="Glycosyl hydrolases family 39 N-terminal catalytic" evidence="5">
    <location>
        <begin position="15"/>
        <end position="461"/>
    </location>
</feature>
<dbReference type="PANTHER" id="PTHR12631">
    <property type="entry name" value="ALPHA-L-IDURONIDASE"/>
    <property type="match status" value="1"/>
</dbReference>
<dbReference type="Pfam" id="PF01229">
    <property type="entry name" value="Glyco_hydro_39"/>
    <property type="match status" value="1"/>
</dbReference>
<dbReference type="eggNOG" id="COG3664">
    <property type="taxonomic scope" value="Bacteria"/>
</dbReference>
<evidence type="ECO:0000259" key="5">
    <source>
        <dbReference type="Pfam" id="PF01229"/>
    </source>
</evidence>
<dbReference type="InterPro" id="IPR049166">
    <property type="entry name" value="GH39_cat"/>
</dbReference>
<evidence type="ECO:0000256" key="3">
    <source>
        <dbReference type="ARBA" id="ARBA00023295"/>
    </source>
</evidence>
<dbReference type="Gene3D" id="2.60.40.1500">
    <property type="entry name" value="Glycosyl hydrolase domain, family 39"/>
    <property type="match status" value="1"/>
</dbReference>
<evidence type="ECO:0000313" key="6">
    <source>
        <dbReference type="EMBL" id="ACZ29409.1"/>
    </source>
</evidence>
<dbReference type="SUPFAM" id="SSF51011">
    <property type="entry name" value="Glycosyl hydrolase domain"/>
    <property type="match status" value="1"/>
</dbReference>
<feature type="active site" description="Proton donor" evidence="4">
    <location>
        <position position="160"/>
    </location>
</feature>
<dbReference type="CAZy" id="GH39">
    <property type="family name" value="Glycoside Hydrolase Family 39"/>
</dbReference>
<dbReference type="RefSeq" id="WP_012877154.1">
    <property type="nucleotide sequence ID" value="NC_013530.1"/>
</dbReference>
<name>D1BVD8_XYLCX</name>
<dbReference type="STRING" id="446471.Xcel_0370"/>
<dbReference type="Proteomes" id="UP000002255">
    <property type="component" value="Chromosome"/>
</dbReference>
<dbReference type="HOGENOM" id="CLU_028597_0_0_11"/>
<evidence type="ECO:0000256" key="1">
    <source>
        <dbReference type="ARBA" id="ARBA00008875"/>
    </source>
</evidence>
<dbReference type="EMBL" id="CP001821">
    <property type="protein sequence ID" value="ACZ29409.1"/>
    <property type="molecule type" value="Genomic_DNA"/>
</dbReference>
<dbReference type="OrthoDB" id="9776971at2"/>
<dbReference type="EC" id="3.2.1.37" evidence="6"/>
<dbReference type="GO" id="GO:0009044">
    <property type="term" value="F:xylan 1,4-beta-xylosidase activity"/>
    <property type="evidence" value="ECO:0007669"/>
    <property type="project" value="UniProtKB-EC"/>
</dbReference>
<dbReference type="Gene3D" id="3.20.20.80">
    <property type="entry name" value="Glycosidases"/>
    <property type="match status" value="1"/>
</dbReference>
<evidence type="ECO:0000256" key="2">
    <source>
        <dbReference type="ARBA" id="ARBA00022801"/>
    </source>
</evidence>
<gene>
    <name evidence="6" type="ordered locus">Xcel_0370</name>
</gene>
<comment type="similarity">
    <text evidence="1">Belongs to the glycosyl hydrolase 39 family.</text>
</comment>
<organism evidence="6 7">
    <name type="scientific">Xylanimonas cellulosilytica (strain DSM 15894 / JCM 12276 / CECT 5975 / KCTC 9989 / LMG 20990 / NBRC 107835 / XIL07)</name>
    <dbReference type="NCBI Taxonomy" id="446471"/>
    <lineage>
        <taxon>Bacteria</taxon>
        <taxon>Bacillati</taxon>
        <taxon>Actinomycetota</taxon>
        <taxon>Actinomycetes</taxon>
        <taxon>Micrococcales</taxon>
        <taxon>Promicromonosporaceae</taxon>
        <taxon>Xylanimonas</taxon>
    </lineage>
</organism>